<dbReference type="EMBL" id="DF849869">
    <property type="protein sequence ID" value="GAT59519.1"/>
    <property type="molecule type" value="Genomic_DNA"/>
</dbReference>
<gene>
    <name evidence="1" type="ORF">MCHLO_15794</name>
</gene>
<accession>A0ABQ0M854</accession>
<evidence type="ECO:0000313" key="1">
    <source>
        <dbReference type="EMBL" id="GAT59519.1"/>
    </source>
</evidence>
<organism evidence="1 2">
    <name type="scientific">Mycena chlorophos</name>
    <name type="common">Agaric fungus</name>
    <name type="synonym">Agaricus chlorophos</name>
    <dbReference type="NCBI Taxonomy" id="658473"/>
    <lineage>
        <taxon>Eukaryota</taxon>
        <taxon>Fungi</taxon>
        <taxon>Dikarya</taxon>
        <taxon>Basidiomycota</taxon>
        <taxon>Agaricomycotina</taxon>
        <taxon>Agaricomycetes</taxon>
        <taxon>Agaricomycetidae</taxon>
        <taxon>Agaricales</taxon>
        <taxon>Marasmiineae</taxon>
        <taxon>Mycenaceae</taxon>
        <taxon>Mycena</taxon>
    </lineage>
</organism>
<reference evidence="1" key="1">
    <citation type="submission" date="2014-09" db="EMBL/GenBank/DDBJ databases">
        <title>Genome sequence of the luminous mushroom Mycena chlorophos for searching fungal bioluminescence genes.</title>
        <authorList>
            <person name="Tanaka Y."/>
            <person name="Kasuga D."/>
            <person name="Oba Y."/>
            <person name="Hase S."/>
            <person name="Sato K."/>
            <person name="Oba Y."/>
            <person name="Sakakibara Y."/>
        </authorList>
    </citation>
    <scope>NUCLEOTIDE SEQUENCE</scope>
</reference>
<sequence length="298" mass="32558">MTLTTDAHLETYGFPPGYFTIRSVGCNRLLDVTADGFEDGNEIALWPEKEKSLVEIRRSPDANNQVFFIDTSGALCSRSSGHAVDVEGDRLVLRHRRPISYPFPNAYSHPLPRFSYSSQSGEITVHFTHDPTHPPPYSLSPEWTNSWERKTYILSSIPLRRPRTILDDAGAFLSSAVTSISSVSVPNPLSLFGGGGGGAPKSPVPATTTAITHEAVVETDIDLGDDEVVEEERGEGGEVDDSAEWGRKVCVLGIIDKEQEERGIVEAARMRRKWVVTSLRALDARTGEGSASQGYQVA</sequence>
<dbReference type="InterPro" id="IPR035992">
    <property type="entry name" value="Ricin_B-like_lectins"/>
</dbReference>
<dbReference type="SUPFAM" id="SSF50370">
    <property type="entry name" value="Ricin B-like lectins"/>
    <property type="match status" value="1"/>
</dbReference>
<name>A0ABQ0M854_MYCCL</name>
<dbReference type="CDD" id="cd00161">
    <property type="entry name" value="beta-trefoil_Ricin-like"/>
    <property type="match status" value="1"/>
</dbReference>
<protein>
    <submittedName>
        <fullName evidence="1">Uncharacterized protein</fullName>
    </submittedName>
</protein>
<keyword evidence="2" id="KW-1185">Reference proteome</keyword>
<proteinExistence type="predicted"/>
<dbReference type="Proteomes" id="UP000815677">
    <property type="component" value="Unassembled WGS sequence"/>
</dbReference>
<evidence type="ECO:0000313" key="2">
    <source>
        <dbReference type="Proteomes" id="UP000815677"/>
    </source>
</evidence>
<dbReference type="Gene3D" id="2.80.10.50">
    <property type="match status" value="1"/>
</dbReference>